<comment type="caution">
    <text evidence="1">The sequence shown here is derived from an EMBL/GenBank/DDBJ whole genome shotgun (WGS) entry which is preliminary data.</text>
</comment>
<organism evidence="1 2">
    <name type="scientific">Aphis craccivora</name>
    <name type="common">Cowpea aphid</name>
    <dbReference type="NCBI Taxonomy" id="307492"/>
    <lineage>
        <taxon>Eukaryota</taxon>
        <taxon>Metazoa</taxon>
        <taxon>Ecdysozoa</taxon>
        <taxon>Arthropoda</taxon>
        <taxon>Hexapoda</taxon>
        <taxon>Insecta</taxon>
        <taxon>Pterygota</taxon>
        <taxon>Neoptera</taxon>
        <taxon>Paraneoptera</taxon>
        <taxon>Hemiptera</taxon>
        <taxon>Sternorrhyncha</taxon>
        <taxon>Aphidomorpha</taxon>
        <taxon>Aphidoidea</taxon>
        <taxon>Aphididae</taxon>
        <taxon>Aphidini</taxon>
        <taxon>Aphis</taxon>
        <taxon>Aphis</taxon>
    </lineage>
</organism>
<gene>
    <name evidence="1" type="ORF">FWK35_00010876</name>
</gene>
<keyword evidence="2" id="KW-1185">Reference proteome</keyword>
<name>A0A6G0YMA7_APHCR</name>
<proteinExistence type="predicted"/>
<evidence type="ECO:0000313" key="2">
    <source>
        <dbReference type="Proteomes" id="UP000478052"/>
    </source>
</evidence>
<sequence>MLSRNNITVLAQLAIKAICLLENAGAIVDGLVSDEATISGERDNLKNKFNHPFDNKRCIYVFSDAPQYSIEPILERIYGIDYITKKELPKNPTLVGMIMLNKMKVKLAAQISKDNFKWLDNWKDQLNKQNISKEEFLTKSTADGLRVTIRSTIELSKYLLEECKFKYVTIANYPKIDLPLLYLD</sequence>
<accession>A0A6G0YMA7</accession>
<dbReference type="OrthoDB" id="6626861at2759"/>
<dbReference type="AlphaFoldDB" id="A0A6G0YMA7"/>
<dbReference type="EMBL" id="VUJU01003234">
    <property type="protein sequence ID" value="KAF0758690.1"/>
    <property type="molecule type" value="Genomic_DNA"/>
</dbReference>
<reference evidence="1 2" key="1">
    <citation type="submission" date="2019-08" db="EMBL/GenBank/DDBJ databases">
        <title>Whole genome of Aphis craccivora.</title>
        <authorList>
            <person name="Voronova N.V."/>
            <person name="Shulinski R.S."/>
            <person name="Bandarenka Y.V."/>
            <person name="Zhorov D.G."/>
            <person name="Warner D."/>
        </authorList>
    </citation>
    <scope>NUCLEOTIDE SEQUENCE [LARGE SCALE GENOMIC DNA]</scope>
    <source>
        <strain evidence="1">180601</strain>
        <tissue evidence="1">Whole Body</tissue>
    </source>
</reference>
<evidence type="ECO:0000313" key="1">
    <source>
        <dbReference type="EMBL" id="KAF0758690.1"/>
    </source>
</evidence>
<protein>
    <submittedName>
        <fullName evidence="1">DDE-1 domain-containing protein</fullName>
    </submittedName>
</protein>
<dbReference type="Proteomes" id="UP000478052">
    <property type="component" value="Unassembled WGS sequence"/>
</dbReference>